<comment type="function">
    <text evidence="1">Assembles around the rod to form the L-ring and probably protects the motor/basal body from shearing forces during rotation.</text>
</comment>
<name>A0A7R9IUK8_TIMCA</name>
<dbReference type="Gene3D" id="1.10.530.10">
    <property type="match status" value="1"/>
</dbReference>
<reference evidence="17" key="1">
    <citation type="submission" date="2020-11" db="EMBL/GenBank/DDBJ databases">
        <authorList>
            <person name="Tran Van P."/>
        </authorList>
    </citation>
    <scope>NUCLEOTIDE SEQUENCE</scope>
</reference>
<comment type="function">
    <text evidence="2">Flagellum-specific muramidase which hydrolyzes the peptidoglycan layer to assemble the rod structure in the periplasmic space.</text>
</comment>
<dbReference type="InterPro" id="IPR013377">
    <property type="entry name" value="FlgJ"/>
</dbReference>
<gene>
    <name evidence="17" type="ORF">TCMB3V08_LOCUS53</name>
</gene>
<evidence type="ECO:0000256" key="10">
    <source>
        <dbReference type="ARBA" id="ARBA00022801"/>
    </source>
</evidence>
<dbReference type="InterPro" id="IPR002901">
    <property type="entry name" value="MGlyc_endo_b_GlcNAc-like_dom"/>
</dbReference>
<dbReference type="PRINTS" id="PR01002">
    <property type="entry name" value="FLGFLGJ"/>
</dbReference>
<evidence type="ECO:0000256" key="4">
    <source>
        <dbReference type="ARBA" id="ARBA00004370"/>
    </source>
</evidence>
<dbReference type="PANTHER" id="PTHR30381">
    <property type="entry name" value="FLAGELLAR P-RING PERIPLASMIC PROTEIN FLGI"/>
    <property type="match status" value="1"/>
</dbReference>
<keyword evidence="9" id="KW-0574">Periplasm</keyword>
<keyword evidence="11" id="KW-0472">Membrane</keyword>
<evidence type="ECO:0000256" key="5">
    <source>
        <dbReference type="ARBA" id="ARBA00004418"/>
    </source>
</evidence>
<dbReference type="FunFam" id="2.10.70.40:FF:000001">
    <property type="entry name" value="Flagellar assembly peptidoglycan hydrolase FlgJ"/>
    <property type="match status" value="1"/>
</dbReference>
<organism evidence="17">
    <name type="scientific">Timema californicum</name>
    <name type="common">California timema</name>
    <name type="synonym">Walking stick</name>
    <dbReference type="NCBI Taxonomy" id="61474"/>
    <lineage>
        <taxon>Eukaryota</taxon>
        <taxon>Metazoa</taxon>
        <taxon>Ecdysozoa</taxon>
        <taxon>Arthropoda</taxon>
        <taxon>Hexapoda</taxon>
        <taxon>Insecta</taxon>
        <taxon>Pterygota</taxon>
        <taxon>Neoptera</taxon>
        <taxon>Polyneoptera</taxon>
        <taxon>Phasmatodea</taxon>
        <taxon>Timematodea</taxon>
        <taxon>Timematoidea</taxon>
        <taxon>Timematidae</taxon>
        <taxon>Timema</taxon>
    </lineage>
</organism>
<proteinExistence type="inferred from homology"/>
<dbReference type="InterPro" id="IPR000527">
    <property type="entry name" value="Flag_Lring"/>
</dbReference>
<comment type="similarity">
    <text evidence="6">In the N-terminal section; belongs to the FlgJ family.</text>
</comment>
<protein>
    <recommendedName>
        <fullName evidence="7">Peptidoglycan hydrolase FlgJ</fullName>
    </recommendedName>
    <alternativeName>
        <fullName evidence="15">Muramidase FlgJ</fullName>
    </alternativeName>
</protein>
<dbReference type="HAMAP" id="MF_00416">
    <property type="entry name" value="FlgI"/>
    <property type="match status" value="1"/>
</dbReference>
<evidence type="ECO:0000256" key="14">
    <source>
        <dbReference type="ARBA" id="ARBA00023316"/>
    </source>
</evidence>
<dbReference type="GO" id="GO:0016020">
    <property type="term" value="C:membrane"/>
    <property type="evidence" value="ECO:0007669"/>
    <property type="project" value="UniProtKB-SubCell"/>
</dbReference>
<evidence type="ECO:0000256" key="9">
    <source>
        <dbReference type="ARBA" id="ARBA00022764"/>
    </source>
</evidence>
<dbReference type="InterPro" id="IPR019301">
    <property type="entry name" value="Flagellar_prot_FlgJ_N"/>
</dbReference>
<keyword evidence="10" id="KW-0378">Hydrolase</keyword>
<dbReference type="GO" id="GO:0004040">
    <property type="term" value="F:amidase activity"/>
    <property type="evidence" value="ECO:0007669"/>
    <property type="project" value="InterPro"/>
</dbReference>
<dbReference type="SMART" id="SM00047">
    <property type="entry name" value="LYZ2"/>
    <property type="match status" value="1"/>
</dbReference>
<dbReference type="PANTHER" id="PTHR30381:SF0">
    <property type="entry name" value="FLAGELLAR P-RING PROTEIN"/>
    <property type="match status" value="1"/>
</dbReference>
<keyword evidence="13" id="KW-0326">Glycosidase</keyword>
<dbReference type="GO" id="GO:0016798">
    <property type="term" value="F:hydrolase activity, acting on glycosyl bonds"/>
    <property type="evidence" value="ECO:0007669"/>
    <property type="project" value="UniProtKB-KW"/>
</dbReference>
<dbReference type="Gene3D" id="2.10.70.40">
    <property type="entry name" value="peptidoglycan hydrolase"/>
    <property type="match status" value="1"/>
</dbReference>
<evidence type="ECO:0000256" key="8">
    <source>
        <dbReference type="ARBA" id="ARBA00022729"/>
    </source>
</evidence>
<dbReference type="AlphaFoldDB" id="A0A7R9IUK8"/>
<evidence type="ECO:0000256" key="2">
    <source>
        <dbReference type="ARBA" id="ARBA00002954"/>
    </source>
</evidence>
<keyword evidence="12" id="KW-0975">Bacterial flagellum</keyword>
<dbReference type="GO" id="GO:0005198">
    <property type="term" value="F:structural molecule activity"/>
    <property type="evidence" value="ECO:0007669"/>
    <property type="project" value="InterPro"/>
</dbReference>
<evidence type="ECO:0000256" key="3">
    <source>
        <dbReference type="ARBA" id="ARBA00004117"/>
    </source>
</evidence>
<evidence type="ECO:0000256" key="12">
    <source>
        <dbReference type="ARBA" id="ARBA00023143"/>
    </source>
</evidence>
<dbReference type="NCBIfam" id="TIGR02541">
    <property type="entry name" value="flagell_FlgJ"/>
    <property type="match status" value="1"/>
</dbReference>
<dbReference type="Pfam" id="PF02107">
    <property type="entry name" value="FlgH"/>
    <property type="match status" value="1"/>
</dbReference>
<evidence type="ECO:0000256" key="1">
    <source>
        <dbReference type="ARBA" id="ARBA00002591"/>
    </source>
</evidence>
<dbReference type="GO" id="GO:0003774">
    <property type="term" value="F:cytoskeletal motor activity"/>
    <property type="evidence" value="ECO:0007669"/>
    <property type="project" value="InterPro"/>
</dbReference>
<feature type="domain" description="Mannosyl-glycoprotein endo-beta-N-acetylglucosamidase-like" evidence="16">
    <location>
        <begin position="666"/>
        <end position="830"/>
    </location>
</feature>
<evidence type="ECO:0000313" key="17">
    <source>
        <dbReference type="EMBL" id="CAD7567251.1"/>
    </source>
</evidence>
<dbReference type="HAMAP" id="MF_00415">
    <property type="entry name" value="FlgH"/>
    <property type="match status" value="1"/>
</dbReference>
<evidence type="ECO:0000256" key="15">
    <source>
        <dbReference type="ARBA" id="ARBA00030835"/>
    </source>
</evidence>
<evidence type="ECO:0000256" key="11">
    <source>
        <dbReference type="ARBA" id="ARBA00023136"/>
    </source>
</evidence>
<dbReference type="Pfam" id="PF10135">
    <property type="entry name" value="Rod-binding"/>
    <property type="match status" value="1"/>
</dbReference>
<evidence type="ECO:0000259" key="16">
    <source>
        <dbReference type="SMART" id="SM00047"/>
    </source>
</evidence>
<dbReference type="Pfam" id="PF01832">
    <property type="entry name" value="Glucosaminidase"/>
    <property type="match status" value="1"/>
</dbReference>
<evidence type="ECO:0000256" key="13">
    <source>
        <dbReference type="ARBA" id="ARBA00023295"/>
    </source>
</evidence>
<dbReference type="EMBL" id="OE179079">
    <property type="protein sequence ID" value="CAD7567251.1"/>
    <property type="molecule type" value="Genomic_DNA"/>
</dbReference>
<dbReference type="InterPro" id="IPR001782">
    <property type="entry name" value="Flag_FlgI"/>
</dbReference>
<dbReference type="Pfam" id="PF02119">
    <property type="entry name" value="FlgI"/>
    <property type="match status" value="1"/>
</dbReference>
<evidence type="ECO:0000256" key="7">
    <source>
        <dbReference type="ARBA" id="ARBA00013433"/>
    </source>
</evidence>
<comment type="subcellular location">
    <subcellularLocation>
        <location evidence="3">Bacterial flagellum basal body</location>
    </subcellularLocation>
    <subcellularLocation>
        <location evidence="4">Membrane</location>
    </subcellularLocation>
    <subcellularLocation>
        <location evidence="5">Periplasm</location>
    </subcellularLocation>
</comment>
<sequence length="837" mass="88756">MPSAPPVVNGSIFQGVAPLNYGYQPLFEDRRPRNIGDTLTITLQENVSASKSSSANASRDGSNSFGVSAVPTGLAGLVGAGGEKANLSAEGKNDFAGKGGASANNTFTGTITVTVDQVLSNGNLHVVGEKQIAINQGTEFIRFSGVVNPRTISASNAVLSTAVADARIEYVGNGYINEAQTMGWFQRFFLNISPILLAKADLIRDLTTVQGVRDNQLLGYGLVVGLDGTGDQTTQTPFTTQTVSNMLSQLGITVPTGTNMQLKNVAAVMVTAKLPSFARQGQNLDVVVSSLGNAKSLRGGTLLMTPMKGVDNQVYALAQGNILVGGAGASAGGSSVQVNQLNGGRITGGATVERELQSNFGTQNTINLQLNSEDFSMAQRIADAINARGGYGAAQPLDARTVQIRVSPNNGAQVRLLAEIQNINVSIPVEDAKVIINSRTGSVVMNREVTLNQCAVAQGNLSVTVNQQQNVSQPDTPLAGGQTVATTQTQIDLRQTGGALQRVNASANLNNVVRALNALGASPIELMSILHRSLNELKRQASNDPKGQALQVARQVEGMFVQMMLKSMREALPQDGIMGNEQTKLFTSMYDQQIAQEMGKRGLGLAETIVKQMQPATAPDEKAGTVPMKLDNSFILSTSGATPLPAQQLEQIVRKAMPRLPPVASPTGLPSDSREFIAQLTQPAQAASQQSGIPHHLILAQAALESGWGQRQILTRDGKPSYNVFGIKASGDWKGDTTDIMTTEYEQGEAKKVRASFRVYNSYFEALTDYVKLLTKNPRYAAVTNASSAEQGAQALQAAGYATDPKYAQKLVGMIQQFKSMGDKVVKAYSQDMGDLF</sequence>
<keyword evidence="14" id="KW-0961">Cell wall biogenesis/degradation</keyword>
<keyword evidence="8" id="KW-0732">Signal</keyword>
<evidence type="ECO:0000256" key="6">
    <source>
        <dbReference type="ARBA" id="ARBA00006880"/>
    </source>
</evidence>
<accession>A0A7R9IUK8</accession>
<dbReference type="GO" id="GO:0071555">
    <property type="term" value="P:cell wall organization"/>
    <property type="evidence" value="ECO:0007669"/>
    <property type="project" value="UniProtKB-KW"/>
</dbReference>
<dbReference type="NCBIfam" id="NF003676">
    <property type="entry name" value="PRK05303.1"/>
    <property type="match status" value="1"/>
</dbReference>